<organism evidence="2 3">
    <name type="scientific">Prunus dulcis</name>
    <name type="common">Almond</name>
    <name type="synonym">Amygdalus dulcis</name>
    <dbReference type="NCBI Taxonomy" id="3755"/>
    <lineage>
        <taxon>Eukaryota</taxon>
        <taxon>Viridiplantae</taxon>
        <taxon>Streptophyta</taxon>
        <taxon>Embryophyta</taxon>
        <taxon>Tracheophyta</taxon>
        <taxon>Spermatophyta</taxon>
        <taxon>Magnoliopsida</taxon>
        <taxon>eudicotyledons</taxon>
        <taxon>Gunneridae</taxon>
        <taxon>Pentapetalae</taxon>
        <taxon>rosids</taxon>
        <taxon>fabids</taxon>
        <taxon>Rosales</taxon>
        <taxon>Rosaceae</taxon>
        <taxon>Amygdaloideae</taxon>
        <taxon>Amygdaleae</taxon>
        <taxon>Prunus</taxon>
    </lineage>
</organism>
<dbReference type="InParanoid" id="A0A5E4GDC8"/>
<name>A0A5E4GDC8_PRUDU</name>
<evidence type="ECO:0000313" key="3">
    <source>
        <dbReference type="Proteomes" id="UP000327085"/>
    </source>
</evidence>
<dbReference type="AlphaFoldDB" id="A0A5E4GDC8"/>
<evidence type="ECO:0000256" key="1">
    <source>
        <dbReference type="SAM" id="Phobius"/>
    </source>
</evidence>
<evidence type="ECO:0000313" key="2">
    <source>
        <dbReference type="EMBL" id="VVA37736.1"/>
    </source>
</evidence>
<sequence>MAVWLISMVILGCLVTEFLLSNWYLLPSTSRVCDLITASGRWDVGKIYDTFSFPEAEAILSIHLMGDTLDRRIWNFAKNRRYYVKSGYWTALEYKRLEELSAGSVAGPSSPSLKIWKHL</sequence>
<keyword evidence="1" id="KW-1133">Transmembrane helix</keyword>
<reference evidence="3" key="1">
    <citation type="journal article" date="2020" name="Plant J.">
        <title>Transposons played a major role in the diversification between the closely related almond and peach genomes: results from the almond genome sequence.</title>
        <authorList>
            <person name="Alioto T."/>
            <person name="Alexiou K.G."/>
            <person name="Bardil A."/>
            <person name="Barteri F."/>
            <person name="Castanera R."/>
            <person name="Cruz F."/>
            <person name="Dhingra A."/>
            <person name="Duval H."/>
            <person name="Fernandez I Marti A."/>
            <person name="Frias L."/>
            <person name="Galan B."/>
            <person name="Garcia J.L."/>
            <person name="Howad W."/>
            <person name="Gomez-Garrido J."/>
            <person name="Gut M."/>
            <person name="Julca I."/>
            <person name="Morata J."/>
            <person name="Puigdomenech P."/>
            <person name="Ribeca P."/>
            <person name="Rubio Cabetas M.J."/>
            <person name="Vlasova A."/>
            <person name="Wirthensohn M."/>
            <person name="Garcia-Mas J."/>
            <person name="Gabaldon T."/>
            <person name="Casacuberta J.M."/>
            <person name="Arus P."/>
        </authorList>
    </citation>
    <scope>NUCLEOTIDE SEQUENCE [LARGE SCALE GENOMIC DNA]</scope>
    <source>
        <strain evidence="3">cv. Texas</strain>
    </source>
</reference>
<protein>
    <submittedName>
        <fullName evidence="2">PREDICTED: non-ltr retroelement reverse mRNAase</fullName>
    </submittedName>
</protein>
<keyword evidence="1" id="KW-0472">Membrane</keyword>
<proteinExistence type="predicted"/>
<gene>
    <name evidence="2" type="ORF">ALMOND_2B030391</name>
</gene>
<feature type="transmembrane region" description="Helical" evidence="1">
    <location>
        <begin position="6"/>
        <end position="26"/>
    </location>
</feature>
<dbReference type="Proteomes" id="UP000327085">
    <property type="component" value="Chromosome 3"/>
</dbReference>
<accession>A0A5E4GDC8</accession>
<dbReference type="Gramene" id="VVA37736">
    <property type="protein sequence ID" value="VVA37736"/>
    <property type="gene ID" value="Prudul26B030391"/>
</dbReference>
<dbReference type="EMBL" id="CABIKO010000568">
    <property type="protein sequence ID" value="VVA37736.1"/>
    <property type="molecule type" value="Genomic_DNA"/>
</dbReference>
<keyword evidence="1" id="KW-0812">Transmembrane</keyword>